<accession>A0ACD3Q687</accession>
<reference evidence="1" key="1">
    <citation type="submission" date="2018-11" db="EMBL/GenBank/DDBJ databases">
        <title>The sequence and de novo assembly of Larimichthys crocea genome using PacBio and Hi-C technologies.</title>
        <authorList>
            <person name="Xu P."/>
            <person name="Chen B."/>
            <person name="Zhou Z."/>
            <person name="Ke Q."/>
            <person name="Wu Y."/>
            <person name="Bai H."/>
            <person name="Pu F."/>
        </authorList>
    </citation>
    <scope>NUCLEOTIDE SEQUENCE</scope>
    <source>
        <tissue evidence="1">Muscle</tissue>
    </source>
</reference>
<name>A0ACD3Q687_LARCR</name>
<keyword evidence="2" id="KW-1185">Reference proteome</keyword>
<evidence type="ECO:0000313" key="1">
    <source>
        <dbReference type="EMBL" id="TMS02608.1"/>
    </source>
</evidence>
<sequence length="251" mass="27410">MNWVGGSRSRLVMKNDAKKQREFFEKRKIQQRMKNMGVSLPASPQNTSSAGMDLVTLFIVNQIAAKKVNKDPPKVAVLGRSKGGSKHGRNEPLVLPMSPCSPSQLSLVESQPQHSLHETRKRKHVIPQAFKYRQLSPVLESAFSDNSASDYLPPITDPLSPFSTSSASSGQGGVVKSFYRTNSDESNDYASSHFFYTVSQFKPNQTALLRNVPPAAESPAEKPDTASSPLPPFTLGHVRDGADQVSAFLPA</sequence>
<dbReference type="Proteomes" id="UP000793456">
    <property type="component" value="Chromosome XXIII"/>
</dbReference>
<evidence type="ECO:0000313" key="2">
    <source>
        <dbReference type="Proteomes" id="UP000793456"/>
    </source>
</evidence>
<protein>
    <submittedName>
        <fullName evidence="1">Uncharacterized protein</fullName>
    </submittedName>
</protein>
<proteinExistence type="predicted"/>
<organism evidence="1 2">
    <name type="scientific">Larimichthys crocea</name>
    <name type="common">Large yellow croaker</name>
    <name type="synonym">Pseudosciaena crocea</name>
    <dbReference type="NCBI Taxonomy" id="215358"/>
    <lineage>
        <taxon>Eukaryota</taxon>
        <taxon>Metazoa</taxon>
        <taxon>Chordata</taxon>
        <taxon>Craniata</taxon>
        <taxon>Vertebrata</taxon>
        <taxon>Euteleostomi</taxon>
        <taxon>Actinopterygii</taxon>
        <taxon>Neopterygii</taxon>
        <taxon>Teleostei</taxon>
        <taxon>Neoteleostei</taxon>
        <taxon>Acanthomorphata</taxon>
        <taxon>Eupercaria</taxon>
        <taxon>Sciaenidae</taxon>
        <taxon>Larimichthys</taxon>
    </lineage>
</organism>
<gene>
    <name evidence="1" type="ORF">E3U43_020588</name>
</gene>
<dbReference type="EMBL" id="CM011696">
    <property type="protein sequence ID" value="TMS02608.1"/>
    <property type="molecule type" value="Genomic_DNA"/>
</dbReference>
<comment type="caution">
    <text evidence="1">The sequence shown here is derived from an EMBL/GenBank/DDBJ whole genome shotgun (WGS) entry which is preliminary data.</text>
</comment>